<dbReference type="Pfam" id="PF17820">
    <property type="entry name" value="PDZ_6"/>
    <property type="match status" value="1"/>
</dbReference>
<name>A0A523TGA2_UNCAE</name>
<dbReference type="Pfam" id="PF03572">
    <property type="entry name" value="Peptidase_S41"/>
    <property type="match status" value="1"/>
</dbReference>
<dbReference type="Gene3D" id="3.90.226.10">
    <property type="entry name" value="2-enoyl-CoA Hydratase, Chain A, domain 1"/>
    <property type="match status" value="1"/>
</dbReference>
<dbReference type="SUPFAM" id="SSF50156">
    <property type="entry name" value="PDZ domain-like"/>
    <property type="match status" value="1"/>
</dbReference>
<dbReference type="PANTHER" id="PTHR32060:SF30">
    <property type="entry name" value="CARBOXY-TERMINAL PROCESSING PROTEASE CTPA"/>
    <property type="match status" value="1"/>
</dbReference>
<dbReference type="InterPro" id="IPR004447">
    <property type="entry name" value="Peptidase_S41A"/>
</dbReference>
<dbReference type="PANTHER" id="PTHR32060">
    <property type="entry name" value="TAIL-SPECIFIC PROTEASE"/>
    <property type="match status" value="1"/>
</dbReference>
<proteinExistence type="inferred from homology"/>
<dbReference type="GO" id="GO:0007165">
    <property type="term" value="P:signal transduction"/>
    <property type="evidence" value="ECO:0007669"/>
    <property type="project" value="TreeGrafter"/>
</dbReference>
<gene>
    <name evidence="7" type="ORF">E3J68_01890</name>
</gene>
<dbReference type="SMART" id="SM00228">
    <property type="entry name" value="PDZ"/>
    <property type="match status" value="1"/>
</dbReference>
<dbReference type="Gene3D" id="3.30.750.44">
    <property type="match status" value="1"/>
</dbReference>
<dbReference type="CDD" id="cd07560">
    <property type="entry name" value="Peptidase_S41_CPP"/>
    <property type="match status" value="1"/>
</dbReference>
<evidence type="ECO:0000256" key="3">
    <source>
        <dbReference type="ARBA" id="ARBA00022801"/>
    </source>
</evidence>
<evidence type="ECO:0000256" key="5">
    <source>
        <dbReference type="RuleBase" id="RU004404"/>
    </source>
</evidence>
<evidence type="ECO:0000256" key="1">
    <source>
        <dbReference type="ARBA" id="ARBA00009179"/>
    </source>
</evidence>
<dbReference type="NCBIfam" id="TIGR00225">
    <property type="entry name" value="prc"/>
    <property type="match status" value="1"/>
</dbReference>
<dbReference type="GO" id="GO:0008236">
    <property type="term" value="F:serine-type peptidase activity"/>
    <property type="evidence" value="ECO:0007669"/>
    <property type="project" value="UniProtKB-KW"/>
</dbReference>
<dbReference type="Gene3D" id="2.30.42.10">
    <property type="match status" value="1"/>
</dbReference>
<dbReference type="SMART" id="SM00245">
    <property type="entry name" value="TSPc"/>
    <property type="match status" value="1"/>
</dbReference>
<dbReference type="Proteomes" id="UP000316517">
    <property type="component" value="Unassembled WGS sequence"/>
</dbReference>
<reference evidence="7 8" key="1">
    <citation type="submission" date="2019-03" db="EMBL/GenBank/DDBJ databases">
        <title>Metabolic potential of uncultured bacteria and archaea associated with petroleum seepage in deep-sea sediments.</title>
        <authorList>
            <person name="Dong X."/>
            <person name="Hubert C."/>
        </authorList>
    </citation>
    <scope>NUCLEOTIDE SEQUENCE [LARGE SCALE GENOMIC DNA]</scope>
    <source>
        <strain evidence="7">E44_bin3</strain>
    </source>
</reference>
<dbReference type="InterPro" id="IPR029045">
    <property type="entry name" value="ClpP/crotonase-like_dom_sf"/>
</dbReference>
<dbReference type="InterPro" id="IPR041489">
    <property type="entry name" value="PDZ_6"/>
</dbReference>
<accession>A0A523TGA2</accession>
<keyword evidence="3 5" id="KW-0378">Hydrolase</keyword>
<dbReference type="InterPro" id="IPR001478">
    <property type="entry name" value="PDZ"/>
</dbReference>
<sequence length="459" mass="51080">MANPEKKVRYLVKEGIILKKKRWLALLAALGLIMGGFLLVRAEMPEELFGPLEPLLEIYEIIQSRYIEKVDPSKLIEGAAKGMLESLDDPYSSWVSPADYEIRQMKQEGRLGGLGIGIATKDGFPTILNVLEGTPAEQVGLKAGDQISAVDGSSTKEISLQELVNRLRGKVGTEVMLTIRREGKFLEFTLTRAAIRKFSVTKRKLDREVGYLRIVDFESGNTAQNVKDILQEFEQENIAALILDLRDNGGGLLTQAVEVADEFLKSGKIVSIEGRDPAASQVYYAQPGEALPDIPLAVLINKGSASASEIVAGAIKDHGRGVLVGTNSFGKEVVQETFSLPNGGAIILTIARYHLPSGKAIEETGIAPDITVEAFEPTEKQKEILSHLQESTAIKNFLRDYPHWEEEDLSHLMQKLHQERIDADEELVRRFLRKEDKDRENDILNDLQLLRAWEVLKER</sequence>
<dbReference type="GO" id="GO:0030288">
    <property type="term" value="C:outer membrane-bounded periplasmic space"/>
    <property type="evidence" value="ECO:0007669"/>
    <property type="project" value="TreeGrafter"/>
</dbReference>
<comment type="caution">
    <text evidence="7">The sequence shown here is derived from an EMBL/GenBank/DDBJ whole genome shotgun (WGS) entry which is preliminary data.</text>
</comment>
<dbReference type="SUPFAM" id="SSF52096">
    <property type="entry name" value="ClpP/crotonase"/>
    <property type="match status" value="1"/>
</dbReference>
<evidence type="ECO:0000313" key="7">
    <source>
        <dbReference type="EMBL" id="TET29366.1"/>
    </source>
</evidence>
<dbReference type="InterPro" id="IPR036034">
    <property type="entry name" value="PDZ_sf"/>
</dbReference>
<evidence type="ECO:0000256" key="4">
    <source>
        <dbReference type="ARBA" id="ARBA00022825"/>
    </source>
</evidence>
<dbReference type="EMBL" id="SOJT01000083">
    <property type="protein sequence ID" value="TET29366.1"/>
    <property type="molecule type" value="Genomic_DNA"/>
</dbReference>
<keyword evidence="2 5" id="KW-0645">Protease</keyword>
<dbReference type="GO" id="GO:0006508">
    <property type="term" value="P:proteolysis"/>
    <property type="evidence" value="ECO:0007669"/>
    <property type="project" value="UniProtKB-KW"/>
</dbReference>
<dbReference type="CDD" id="cd06782">
    <property type="entry name" value="cpPDZ_CPP-like"/>
    <property type="match status" value="1"/>
</dbReference>
<dbReference type="GO" id="GO:0004175">
    <property type="term" value="F:endopeptidase activity"/>
    <property type="evidence" value="ECO:0007669"/>
    <property type="project" value="TreeGrafter"/>
</dbReference>
<dbReference type="AlphaFoldDB" id="A0A523TGA2"/>
<feature type="domain" description="PDZ" evidence="6">
    <location>
        <begin position="101"/>
        <end position="182"/>
    </location>
</feature>
<organism evidence="7 8">
    <name type="scientific">Aerophobetes bacterium</name>
    <dbReference type="NCBI Taxonomy" id="2030807"/>
    <lineage>
        <taxon>Bacteria</taxon>
        <taxon>Candidatus Aerophobota</taxon>
    </lineage>
</organism>
<dbReference type="FunFam" id="2.30.42.10:FF:000063">
    <property type="entry name" value="Peptidase, S41 family"/>
    <property type="match status" value="1"/>
</dbReference>
<dbReference type="InterPro" id="IPR055210">
    <property type="entry name" value="CtpA/B_N"/>
</dbReference>
<dbReference type="PROSITE" id="PS50106">
    <property type="entry name" value="PDZ"/>
    <property type="match status" value="1"/>
</dbReference>
<comment type="similarity">
    <text evidence="1 5">Belongs to the peptidase S41A family.</text>
</comment>
<protein>
    <submittedName>
        <fullName evidence="7">S41 family peptidase</fullName>
    </submittedName>
</protein>
<keyword evidence="4 5" id="KW-0720">Serine protease</keyword>
<dbReference type="Pfam" id="PF22694">
    <property type="entry name" value="CtpB_N-like"/>
    <property type="match status" value="1"/>
</dbReference>
<evidence type="ECO:0000313" key="8">
    <source>
        <dbReference type="Proteomes" id="UP000316517"/>
    </source>
</evidence>
<evidence type="ECO:0000256" key="2">
    <source>
        <dbReference type="ARBA" id="ARBA00022670"/>
    </source>
</evidence>
<dbReference type="InterPro" id="IPR005151">
    <property type="entry name" value="Tail-specific_protease"/>
</dbReference>
<evidence type="ECO:0000259" key="6">
    <source>
        <dbReference type="PROSITE" id="PS50106"/>
    </source>
</evidence>